<comment type="caution">
    <text evidence="2">The sequence shown here is derived from an EMBL/GenBank/DDBJ whole genome shotgun (WGS) entry which is preliminary data.</text>
</comment>
<feature type="domain" description="RES" evidence="1">
    <location>
        <begin position="81"/>
        <end position="210"/>
    </location>
</feature>
<accession>A0A418NFT0</accession>
<organism evidence="2 3">
    <name type="scientific">Pelagerythrobacter aerophilus</name>
    <dbReference type="NCBI Taxonomy" id="2306995"/>
    <lineage>
        <taxon>Bacteria</taxon>
        <taxon>Pseudomonadati</taxon>
        <taxon>Pseudomonadota</taxon>
        <taxon>Alphaproteobacteria</taxon>
        <taxon>Sphingomonadales</taxon>
        <taxon>Erythrobacteraceae</taxon>
        <taxon>Pelagerythrobacter</taxon>
    </lineage>
</organism>
<dbReference type="InterPro" id="IPR014914">
    <property type="entry name" value="RES_dom"/>
</dbReference>
<keyword evidence="3" id="KW-1185">Reference proteome</keyword>
<evidence type="ECO:0000259" key="1">
    <source>
        <dbReference type="SMART" id="SM00953"/>
    </source>
</evidence>
<sequence>MIDPATVPVRRIEWRRARRIIRSVHPPIDLFEDIADPEDWPLLVSAEQKTNPRLMETIGNIDLVPPARRVSGPGASYLMAPFTHVSRDRLSRFTDGSYGVLYVADRFKTALAETIHHHARFMARTRESEGWTSQFREIVLDIALDAHDLRDGANAFDEVLDPASHDASRKLATALRAAGSDGIAYPSCRDRDGECTALFHPDLASHPVQGRHLDYHWNGERVDFYRDATGGEVFRIDEDSD</sequence>
<dbReference type="EMBL" id="QXFK01000018">
    <property type="protein sequence ID" value="RIV76673.1"/>
    <property type="molecule type" value="Genomic_DNA"/>
</dbReference>
<dbReference type="RefSeq" id="WP_119513731.1">
    <property type="nucleotide sequence ID" value="NZ_QXFK01000018.1"/>
</dbReference>
<dbReference type="AlphaFoldDB" id="A0A418NFT0"/>
<dbReference type="Proteomes" id="UP000285092">
    <property type="component" value="Unassembled WGS sequence"/>
</dbReference>
<dbReference type="OrthoDB" id="9795903at2"/>
<evidence type="ECO:0000313" key="3">
    <source>
        <dbReference type="Proteomes" id="UP000285092"/>
    </source>
</evidence>
<protein>
    <submittedName>
        <fullName evidence="2">RES domain-containing protein</fullName>
    </submittedName>
</protein>
<gene>
    <name evidence="2" type="ORF">D2V04_10900</name>
</gene>
<dbReference type="Pfam" id="PF08808">
    <property type="entry name" value="RES"/>
    <property type="match status" value="1"/>
</dbReference>
<evidence type="ECO:0000313" key="2">
    <source>
        <dbReference type="EMBL" id="RIV76673.1"/>
    </source>
</evidence>
<dbReference type="SMART" id="SM00953">
    <property type="entry name" value="RES"/>
    <property type="match status" value="1"/>
</dbReference>
<reference evidence="2 3" key="1">
    <citation type="submission" date="2018-08" db="EMBL/GenBank/DDBJ databases">
        <title>Altererythrobacter sp.Ery1 and Ery12, the genome sequencing of novel strains in genus Alterythrobacter.</title>
        <authorList>
            <person name="Cheng H."/>
            <person name="Wu Y.-H."/>
            <person name="Fang C."/>
            <person name="Xu X.-W."/>
        </authorList>
    </citation>
    <scope>NUCLEOTIDE SEQUENCE [LARGE SCALE GENOMIC DNA]</scope>
    <source>
        <strain evidence="2 3">Ery1</strain>
    </source>
</reference>
<proteinExistence type="predicted"/>
<name>A0A418NFT0_9SPHN</name>